<feature type="region of interest" description="Disordered" evidence="8">
    <location>
        <begin position="2338"/>
        <end position="2359"/>
    </location>
</feature>
<keyword evidence="11" id="KW-1185">Reference proteome</keyword>
<evidence type="ECO:0000256" key="2">
    <source>
        <dbReference type="ARBA" id="ARBA00004906"/>
    </source>
</evidence>
<dbReference type="GO" id="GO:0005737">
    <property type="term" value="C:cytoplasm"/>
    <property type="evidence" value="ECO:0007669"/>
    <property type="project" value="TreeGrafter"/>
</dbReference>
<dbReference type="PANTHER" id="PTHR11254">
    <property type="entry name" value="HECT DOMAIN UBIQUITIN-PROTEIN LIGASE"/>
    <property type="match status" value="1"/>
</dbReference>
<organism evidence="10 11">
    <name type="scientific">Pseudocohnilembus persalinus</name>
    <name type="common">Ciliate</name>
    <dbReference type="NCBI Taxonomy" id="266149"/>
    <lineage>
        <taxon>Eukaryota</taxon>
        <taxon>Sar</taxon>
        <taxon>Alveolata</taxon>
        <taxon>Ciliophora</taxon>
        <taxon>Intramacronucleata</taxon>
        <taxon>Oligohymenophorea</taxon>
        <taxon>Scuticociliatia</taxon>
        <taxon>Philasterida</taxon>
        <taxon>Pseudocohnilembidae</taxon>
        <taxon>Pseudocohnilembus</taxon>
    </lineage>
</organism>
<name>A0A0V0QVN0_PSEPJ</name>
<feature type="region of interest" description="Disordered" evidence="8">
    <location>
        <begin position="1331"/>
        <end position="1375"/>
    </location>
</feature>
<dbReference type="PANTHER" id="PTHR11254:SF67">
    <property type="entry name" value="E3 UBIQUITIN-PROTEIN LIGASE HUWE1"/>
    <property type="match status" value="1"/>
</dbReference>
<dbReference type="InterPro" id="IPR035983">
    <property type="entry name" value="Hect_E3_ubiquitin_ligase"/>
</dbReference>
<evidence type="ECO:0000256" key="8">
    <source>
        <dbReference type="SAM" id="MobiDB-lite"/>
    </source>
</evidence>
<keyword evidence="7" id="KW-0175">Coiled coil</keyword>
<evidence type="ECO:0000256" key="4">
    <source>
        <dbReference type="ARBA" id="ARBA00022679"/>
    </source>
</evidence>
<feature type="compositionally biased region" description="Low complexity" evidence="8">
    <location>
        <begin position="1351"/>
        <end position="1371"/>
    </location>
</feature>
<feature type="compositionally biased region" description="Low complexity" evidence="8">
    <location>
        <begin position="2338"/>
        <end position="2353"/>
    </location>
</feature>
<sequence>MVESFRHLIFILDREYRIYNEKQRYVQFYINEFVKALKNLQEFYHDCLDCLKINVTKIKLQNKGEQKGVNLQNFFDLKFLGFLDYFQTSISFVKKHLYSLEDDIINQVFLIPDYVKQRNLFLGKNCINTKFLSQIVLYLEKYNQNTEIRIFLSSEVYNFAELGFLFHLISLKHIDEEQNSQEQEFLEKNNIEIGKRVIQDKEEQTLIRKYLNNYAISIFENLLQATKNQEWEQEQIDIYNKDKKQKIFLYEVLEIKGVAIRKSADYPGIRTGQDLKLGFHLVDKVITKSLSREDGTFYQNNFYRLQDGRGWVFDSVGNFQKFAKIYEITEDLEYFKCKNCNQTLQIRKQKNEKDPYEKFETFECDMCNNEYNSKNYNSLFCQCDSNGFDLCFSCLPKQEMVSSSQLMSSTLFFQTFIRKFLFEISTLEQVKNCYEFAMNVLKKNDFEKYIKQYFDYIFKSINQADSEEDLELQQGIQEFSEDESEEEQQENDQFEDVFKQSLPTFYFSQDYKHQYINVIQPYQIQSTRQNCYKFSLIDPPLNKNKRYRAVFEINKVSNNWIAVGLAQKKTVMKNNYGFKYAELNHGAYMISSNGGSWSSHQEEYNNCVKAFRFSNQDVIIMDYFPQQKLIKFTKRSTNYSYTLPVQIPTKDSLHLAVLMFHVEDQVEFRMLKGGINKLEVNDDSKEFCFNEIFLNNNLDIQEIENEIYQEDNEKIVEANGPNLENQVTDIEFAFSKTLKNKFIEVQGNNKIKIQKTGNYKLAFLDKYLRNDKNYQFSFKIEEQPGNNWIAFGICRLNIAKETNFIFTPFNGIHVLASNGGIFSETDLSVNNKKLGFGFIKGDEIIVSVDNLKQITFEKVGFPHQSCTLKIQEQSGQLYYPCVLAIHQKDVVTVKNAKNILQDKKNRIEDEIEKEHYSDPEIVQRFKSSLKHQNIKIINENTIQCVKNGIYALALYDKALNNEMMTTFDFKVEYLVNNWTAVGIFIRQVAEEDNFAFQLTEMENGSVMISSNGGIWSHQYKNQNNIISSFIWKMGDIIKCKFDPKNWQVVFTNMRTLEQQVQDLPTMEEYVYYPAISCFFADEIVKIDNIQEYNYNDLKGTELPYEQIIKDLKESQLDKKLYNEHTIFTFEEEFVNPMIEILGQNTVKNTKKASGPYHYAVMDSPFKKDHFYRYYFEILENTRDWIAVGACIIQKAKKEDFNFIFGSTQHGGYMVSSNRGTWNSHDPHFNRQLKSFQFFTGDKIIVQFDPFKQQLTFTKYGTNAFYTMPVKMEENEELHPCVAFVYPDDEIKFELLGEWQDSNENQGQNNVDGINSNKNDKNNKLEIKFNQEQEEQKQNQGDFQKEQRKSEISLSNKKYSSNNIITNNNSQIRQKKKQSEDLTDLLGKGSEINQFLLANISYYYEKLLENIFQANQQKTKDFVNKNLQNQIIEIQKDYVISQKQNSESGGDQKLFYQTEFQEQGKELLEGLVEYMEKYYGDVGALIDQDYEIIMKLCKEVLNLFSIQKIEKSLNQLEIKLTKVYEKHFQFMVKCVQLFNKPINREKILENKDQAMNISVTLLLVSFIYKQENESITGKINIQDFTQLLSLLQNIFSIQQKDISYIQVLFNIIQKFVTQDIQEQFLKANLELKFKTFHQQYKKLFVEKYETIKKPRNGVFNFTGVQLILRELVQINPQFAIDVSKQVVQIKEFKQFEFFISIGRQPKTDPGLQQVINFLTNQFVSSVENNYLKGSQQLYSNICSSIYITGQLLVILMHIFPLSIPIMMNQKCKIKKQKKNLEIFTQEIEFLDVLIKYAPYTYGASQLLLNSVSNLPFYFESKNQISLRHSGEKIRKYVIDQVKKILSEKYIKKFENLKENNKKIQEFQSYISLFGFLNLDEENAFEILKMVYLKNDEMIIKIILLTKFFEGLFYLFQVKKQQIFKYKNGQNVGKEFKPYAYFYYQQNLNKWINELQNEYQEEIKSQQQKTERKQDEISLNIQEILKNQTELSFLGVQNTKKLQGLKQLNLFLEEIEINGKKNKSIESNIISLINNQANIFGNFVNSTVNIEKVQKQYDVEKQDNVSEKNKKKFRKTEYMFDLSQIEVLEQSKEISDYQQLYNTSQSNLVLKINNNLDLYYSHLFINFKKYTILTTFSESILDFIVINSKIISSSPFLTKKLTLNSEQSDSYDSELGSSDSAEEMDEEGEESEDFGDEEDGEETKRNANYALRLTQGVDQYLSESEKIKRKIQILREQKTYQAFYEQQVNKEEFKSMYPNYDPILYERWQDVVVQFTDEEIEQLRKMINKLKHEDRMELILKLDENVLMKIDPKLIKEVKQKNKKLFPLIDDISLDSISDLSEENNQNKSSSSSDDFFSDEDDENNRNMDELFKGYFYDHQQEKLFSKRQTFAAFPRIEDEVLSIFIFALLLEQKTGSKHILLSDLLHKACINPINCYKIYDAISLILLLQNEDLDLLEDQKSPNLLKKIIKQKIGNDSKILPQNSVDIQELKYSEDKSRYEILQIFSIHRGGILEMGEIKYGYSFLMKGVFTKTEAIQILDQNYQLPKETDSNYITVNSLPCIQQFREQIKNQFGSQLSQGQSYSYYIIMMQFRLIYMNISEIEKSYDNLREFYLDNFKFNYHDMVLEGINSKQQITGNILCEIDDVDIEEKEKFITKKIKWPQINFLQLCVNNEHIFKKTVPFFLLNKVLQESQKDILNILITVRPSLFNQVLDASFNICEEICLNMTCLLEKLEKYIKNFFEQSENASFNKRKPLDQQIVDKSVLFNICSDLKNNLYDQYDYQVQDYHAKLELVGEMIQKLMNKLVFSKFYKLKQLDQENLKRQINNIRHLKQTNKKLFEKKRRNLAAEQKKQKIELKNKIQNFLKEILNEHVYLKNFFRLFMEFSYGLINFVGKEAHKNGINFYFQDILAPPIGLLIILGYNFNIASLQQEEIVMLDEEEEEEGNLGSETSKNDNPNFELSTIFDYLFGKVFGIIEMENYLHDILTSKERNYFSHLSLQRCKQNMPFTKKLKAIKSLAQKRAQKLMKEKKQSYQVNCQIQRNSCWASTVKNIFQKMSPHEIVLNDIKIEFKGEVGLDWGGLRSEWLSILGQEVFNPNFGLFQKSANGRSIQPSPLAFLVPDYLKYFRYLGRLVGKALIQNWTIEVSFTKNFLKHILDKPLYIEDLEDVDEELMKQLQWTLQNNIDSGIGVNFVENQEVMGDILNIELEEDGANKEVTEENKKEYINKLCKKKMTDDIYKQTIEFKKGLYDIIPKKALNYLSQNELGLYLSGMPKLDIQKLKDSVKLTGYNKNDITVIQFFEVLEEFDDTMKANFVFFFSGSFKIPLDNFEENSLEIIKANSILNLPVAHTCFLQIELPDYKDRLVLKQKLVQALVYGNSGFHIL</sequence>
<keyword evidence="5 6" id="KW-0833">Ubl conjugation pathway</keyword>
<feature type="region of interest" description="Disordered" evidence="8">
    <location>
        <begin position="2166"/>
        <end position="2205"/>
    </location>
</feature>
<dbReference type="InterPro" id="IPR043136">
    <property type="entry name" value="B30.2/SPRY_sf"/>
</dbReference>
<comment type="catalytic activity">
    <reaction evidence="1">
        <text>S-ubiquitinyl-[E2 ubiquitin-conjugating enzyme]-L-cysteine + [acceptor protein]-L-lysine = [E2 ubiquitin-conjugating enzyme]-L-cysteine + N(6)-ubiquitinyl-[acceptor protein]-L-lysine.</text>
        <dbReference type="EC" id="2.3.2.26"/>
    </reaction>
</comment>
<feature type="domain" description="HECT" evidence="9">
    <location>
        <begin position="3058"/>
        <end position="3385"/>
    </location>
</feature>
<feature type="coiled-coil region" evidence="7">
    <location>
        <begin position="2821"/>
        <end position="2867"/>
    </location>
</feature>
<comment type="pathway">
    <text evidence="2">Protein modification; protein ubiquitination.</text>
</comment>
<dbReference type="Gene3D" id="3.90.1750.10">
    <property type="entry name" value="Hect, E3 ligase catalytic domains"/>
    <property type="match status" value="1"/>
</dbReference>
<dbReference type="SUPFAM" id="SSF49899">
    <property type="entry name" value="Concanavalin A-like lectins/glucanases"/>
    <property type="match status" value="1"/>
</dbReference>
<feature type="region of interest" description="Disordered" evidence="8">
    <location>
        <begin position="1301"/>
        <end position="1320"/>
    </location>
</feature>
<dbReference type="EC" id="2.3.2.26" evidence="3"/>
<dbReference type="EMBL" id="LDAU01000098">
    <property type="protein sequence ID" value="KRX06241.1"/>
    <property type="molecule type" value="Genomic_DNA"/>
</dbReference>
<feature type="compositionally biased region" description="Polar residues" evidence="8">
    <location>
        <begin position="1301"/>
        <end position="1316"/>
    </location>
</feature>
<feature type="compositionally biased region" description="Basic and acidic residues" evidence="8">
    <location>
        <begin position="1331"/>
        <end position="1350"/>
    </location>
</feature>
<dbReference type="InterPro" id="IPR000569">
    <property type="entry name" value="HECT_dom"/>
</dbReference>
<comment type="caution">
    <text evidence="10">The sequence shown here is derived from an EMBL/GenBank/DDBJ whole genome shotgun (WGS) entry which is preliminary data.</text>
</comment>
<dbReference type="InterPro" id="IPR013320">
    <property type="entry name" value="ConA-like_dom_sf"/>
</dbReference>
<evidence type="ECO:0000256" key="3">
    <source>
        <dbReference type="ARBA" id="ARBA00012485"/>
    </source>
</evidence>
<dbReference type="GO" id="GO:0006511">
    <property type="term" value="P:ubiquitin-dependent protein catabolic process"/>
    <property type="evidence" value="ECO:0007669"/>
    <property type="project" value="TreeGrafter"/>
</dbReference>
<dbReference type="SUPFAM" id="SSF56204">
    <property type="entry name" value="Hect, E3 ligase catalytic domain"/>
    <property type="match status" value="1"/>
</dbReference>
<evidence type="ECO:0000256" key="7">
    <source>
        <dbReference type="SAM" id="Coils"/>
    </source>
</evidence>
<dbReference type="Gene3D" id="2.60.120.920">
    <property type="match status" value="2"/>
</dbReference>
<dbReference type="PROSITE" id="PS50237">
    <property type="entry name" value="HECT"/>
    <property type="match status" value="1"/>
</dbReference>
<accession>A0A0V0QVN0</accession>
<dbReference type="GO" id="GO:0061630">
    <property type="term" value="F:ubiquitin protein ligase activity"/>
    <property type="evidence" value="ECO:0007669"/>
    <property type="project" value="UniProtKB-EC"/>
</dbReference>
<dbReference type="Pfam" id="PF00632">
    <property type="entry name" value="HECT"/>
    <property type="match status" value="1"/>
</dbReference>
<dbReference type="InParanoid" id="A0A0V0QVN0"/>
<evidence type="ECO:0000313" key="11">
    <source>
        <dbReference type="Proteomes" id="UP000054937"/>
    </source>
</evidence>
<dbReference type="SMART" id="SM00119">
    <property type="entry name" value="HECTc"/>
    <property type="match status" value="1"/>
</dbReference>
<evidence type="ECO:0000259" key="9">
    <source>
        <dbReference type="PROSITE" id="PS50237"/>
    </source>
</evidence>
<feature type="compositionally biased region" description="Acidic residues" evidence="8">
    <location>
        <begin position="2178"/>
        <end position="2199"/>
    </location>
</feature>
<evidence type="ECO:0000256" key="5">
    <source>
        <dbReference type="ARBA" id="ARBA00022786"/>
    </source>
</evidence>
<protein>
    <recommendedName>
        <fullName evidence="3">HECT-type E3 ubiquitin transferase</fullName>
        <ecNumber evidence="3">2.3.2.26</ecNumber>
    </recommendedName>
</protein>
<evidence type="ECO:0000256" key="1">
    <source>
        <dbReference type="ARBA" id="ARBA00000885"/>
    </source>
</evidence>
<dbReference type="InterPro" id="IPR050409">
    <property type="entry name" value="E3_ubiq-protein_ligase"/>
</dbReference>
<proteinExistence type="predicted"/>
<dbReference type="Gene3D" id="3.30.2410.10">
    <property type="entry name" value="Hect, E3 ligase catalytic domain"/>
    <property type="match status" value="1"/>
</dbReference>
<evidence type="ECO:0000256" key="6">
    <source>
        <dbReference type="PROSITE-ProRule" id="PRU00104"/>
    </source>
</evidence>
<reference evidence="10 11" key="1">
    <citation type="journal article" date="2015" name="Sci. Rep.">
        <title>Genome of the facultative scuticociliatosis pathogen Pseudocohnilembus persalinus provides insight into its virulence through horizontal gene transfer.</title>
        <authorList>
            <person name="Xiong J."/>
            <person name="Wang G."/>
            <person name="Cheng J."/>
            <person name="Tian M."/>
            <person name="Pan X."/>
            <person name="Warren A."/>
            <person name="Jiang C."/>
            <person name="Yuan D."/>
            <person name="Miao W."/>
        </authorList>
    </citation>
    <scope>NUCLEOTIDE SEQUENCE [LARGE SCALE GENOMIC DNA]</scope>
    <source>
        <strain evidence="10">36N120E</strain>
    </source>
</reference>
<gene>
    <name evidence="10" type="ORF">PPERSA_06123</name>
</gene>
<feature type="active site" description="Glycyl thioester intermediate" evidence="6">
    <location>
        <position position="3352"/>
    </location>
</feature>
<dbReference type="GO" id="GO:0000209">
    <property type="term" value="P:protein polyubiquitination"/>
    <property type="evidence" value="ECO:0007669"/>
    <property type="project" value="TreeGrafter"/>
</dbReference>
<dbReference type="Proteomes" id="UP000054937">
    <property type="component" value="Unassembled WGS sequence"/>
</dbReference>
<evidence type="ECO:0000313" key="10">
    <source>
        <dbReference type="EMBL" id="KRX06241.1"/>
    </source>
</evidence>
<dbReference type="Gene3D" id="3.30.2160.10">
    <property type="entry name" value="Hect, E3 ligase catalytic domain"/>
    <property type="match status" value="1"/>
</dbReference>
<dbReference type="OrthoDB" id="409931at2759"/>
<keyword evidence="4" id="KW-0808">Transferase</keyword>